<accession>A0A5C6APL2</accession>
<reference evidence="2 3" key="1">
    <citation type="submission" date="2019-02" db="EMBL/GenBank/DDBJ databases">
        <title>Deep-cultivation of Planctomycetes and their phenomic and genomic characterization uncovers novel biology.</title>
        <authorList>
            <person name="Wiegand S."/>
            <person name="Jogler M."/>
            <person name="Boedeker C."/>
            <person name="Pinto D."/>
            <person name="Vollmers J."/>
            <person name="Rivas-Marin E."/>
            <person name="Kohn T."/>
            <person name="Peeters S.H."/>
            <person name="Heuer A."/>
            <person name="Rast P."/>
            <person name="Oberbeckmann S."/>
            <person name="Bunk B."/>
            <person name="Jeske O."/>
            <person name="Meyerdierks A."/>
            <person name="Storesund J.E."/>
            <person name="Kallscheuer N."/>
            <person name="Luecker S."/>
            <person name="Lage O.M."/>
            <person name="Pohl T."/>
            <person name="Merkel B.J."/>
            <person name="Hornburger P."/>
            <person name="Mueller R.-W."/>
            <person name="Bruemmer F."/>
            <person name="Labrenz M."/>
            <person name="Spormann A.M."/>
            <person name="Op Den Camp H."/>
            <person name="Overmann J."/>
            <person name="Amann R."/>
            <person name="Jetten M.S.M."/>
            <person name="Mascher T."/>
            <person name="Medema M.H."/>
            <person name="Devos D.P."/>
            <person name="Kaster A.-K."/>
            <person name="Ovreas L."/>
            <person name="Rohde M."/>
            <person name="Galperin M.Y."/>
            <person name="Jogler C."/>
        </authorList>
    </citation>
    <scope>NUCLEOTIDE SEQUENCE [LARGE SCALE GENOMIC DNA]</scope>
    <source>
        <strain evidence="2 3">Pla100</strain>
    </source>
</reference>
<feature type="compositionally biased region" description="Polar residues" evidence="1">
    <location>
        <begin position="8"/>
        <end position="25"/>
    </location>
</feature>
<name>A0A5C6APL2_9BACT</name>
<feature type="region of interest" description="Disordered" evidence="1">
    <location>
        <begin position="1"/>
        <end position="25"/>
    </location>
</feature>
<evidence type="ECO:0000313" key="3">
    <source>
        <dbReference type="Proteomes" id="UP000316213"/>
    </source>
</evidence>
<organism evidence="2 3">
    <name type="scientific">Neorhodopirellula pilleata</name>
    <dbReference type="NCBI Taxonomy" id="2714738"/>
    <lineage>
        <taxon>Bacteria</taxon>
        <taxon>Pseudomonadati</taxon>
        <taxon>Planctomycetota</taxon>
        <taxon>Planctomycetia</taxon>
        <taxon>Pirellulales</taxon>
        <taxon>Pirellulaceae</taxon>
        <taxon>Neorhodopirellula</taxon>
    </lineage>
</organism>
<gene>
    <name evidence="2" type="ORF">Pla100_11920</name>
</gene>
<dbReference type="RefSeq" id="WP_197167730.1">
    <property type="nucleotide sequence ID" value="NZ_SJPM01000002.1"/>
</dbReference>
<evidence type="ECO:0008006" key="4">
    <source>
        <dbReference type="Google" id="ProtNLM"/>
    </source>
</evidence>
<dbReference type="Proteomes" id="UP000316213">
    <property type="component" value="Unassembled WGS sequence"/>
</dbReference>
<protein>
    <recommendedName>
        <fullName evidence="4">Hemerythrin-like domain-containing protein</fullName>
    </recommendedName>
</protein>
<evidence type="ECO:0000256" key="1">
    <source>
        <dbReference type="SAM" id="MobiDB-lite"/>
    </source>
</evidence>
<sequence length="204" mass="22938">MATVAPIASSTNRATSAQNGSSSGSPQTVWLVNAAFLQEIKDSNPHLWHEFHRLRTLSQLEQPDCETPQQAIKGLAQCLDGIRDLLALQFTLEESYGLIATPLTPSPYGQPSPEAMRRQEVIDERQMMVRHVIDQHRCLYLQIVDLVEQAEELQYRGCDSNCLRLFAEKVERFSCDFTAHERLEGELIRLHGSHSTLPASADHS</sequence>
<comment type="caution">
    <text evidence="2">The sequence shown here is derived from an EMBL/GenBank/DDBJ whole genome shotgun (WGS) entry which is preliminary data.</text>
</comment>
<dbReference type="EMBL" id="SJPM01000002">
    <property type="protein sequence ID" value="TWU01458.1"/>
    <property type="molecule type" value="Genomic_DNA"/>
</dbReference>
<proteinExistence type="predicted"/>
<keyword evidence="3" id="KW-1185">Reference proteome</keyword>
<dbReference type="AlphaFoldDB" id="A0A5C6APL2"/>
<evidence type="ECO:0000313" key="2">
    <source>
        <dbReference type="EMBL" id="TWU01458.1"/>
    </source>
</evidence>